<dbReference type="AlphaFoldDB" id="A0A2X3DYY8"/>
<gene>
    <name evidence="1" type="ORF">NCTC13102_02309</name>
</gene>
<proteinExistence type="predicted"/>
<protein>
    <submittedName>
        <fullName evidence="1">Uncharacterized protein</fullName>
    </submittedName>
</protein>
<dbReference type="EMBL" id="UAWL01000031">
    <property type="protein sequence ID" value="SQC36502.1"/>
    <property type="molecule type" value="Genomic_DNA"/>
</dbReference>
<evidence type="ECO:0000313" key="1">
    <source>
        <dbReference type="EMBL" id="SQC36502.1"/>
    </source>
</evidence>
<dbReference type="RefSeq" id="WP_258399974.1">
    <property type="nucleotide sequence ID" value="NZ_UAWL01000031.1"/>
</dbReference>
<evidence type="ECO:0000313" key="2">
    <source>
        <dbReference type="Proteomes" id="UP000250166"/>
    </source>
</evidence>
<name>A0A2X3DYY8_9HELI</name>
<sequence>MQTIKEYFTFYSNIKSKGTKLKKFSFLDKQISLIKYLKNNKNEIIRNINYAFVESKEPYLLSVFSENNIHFIHINARICKDYPKIFDSIYEYENYLAIYGTFAVLIDINFQAESLEDSRIFFKDFLEDLTFKIYYDEAFRLNLESFVDE</sequence>
<reference evidence="1 2" key="1">
    <citation type="submission" date="2018-06" db="EMBL/GenBank/DDBJ databases">
        <authorList>
            <consortium name="Pathogen Informatics"/>
            <person name="Doyle S."/>
        </authorList>
    </citation>
    <scope>NUCLEOTIDE SEQUENCE [LARGE SCALE GENOMIC DNA]</scope>
    <source>
        <strain evidence="1 2">NCTC13102</strain>
    </source>
</reference>
<organism evidence="1 2">
    <name type="scientific">Helicobacter fennelliae</name>
    <dbReference type="NCBI Taxonomy" id="215"/>
    <lineage>
        <taxon>Bacteria</taxon>
        <taxon>Pseudomonadati</taxon>
        <taxon>Campylobacterota</taxon>
        <taxon>Epsilonproteobacteria</taxon>
        <taxon>Campylobacterales</taxon>
        <taxon>Helicobacteraceae</taxon>
        <taxon>Helicobacter</taxon>
    </lineage>
</organism>
<dbReference type="Proteomes" id="UP000250166">
    <property type="component" value="Unassembled WGS sequence"/>
</dbReference>
<accession>A0A2X3DYY8</accession>